<accession>A0ABW4MQS6</accession>
<sequence>MAEKITKPKKRTKKFVPSEKHKDKTEPWQKFYHLVEEKLKK</sequence>
<gene>
    <name evidence="2" type="ORF">ACFSFW_16520</name>
</gene>
<dbReference type="EMBL" id="JBHUEK010000025">
    <property type="protein sequence ID" value="MFD1780270.1"/>
    <property type="molecule type" value="Genomic_DNA"/>
</dbReference>
<dbReference type="Proteomes" id="UP001597227">
    <property type="component" value="Unassembled WGS sequence"/>
</dbReference>
<reference evidence="3" key="1">
    <citation type="journal article" date="2019" name="Int. J. Syst. Evol. Microbiol.">
        <title>The Global Catalogue of Microorganisms (GCM) 10K type strain sequencing project: providing services to taxonomists for standard genome sequencing and annotation.</title>
        <authorList>
            <consortium name="The Broad Institute Genomics Platform"/>
            <consortium name="The Broad Institute Genome Sequencing Center for Infectious Disease"/>
            <person name="Wu L."/>
            <person name="Ma J."/>
        </authorList>
    </citation>
    <scope>NUCLEOTIDE SEQUENCE [LARGE SCALE GENOMIC DNA]</scope>
    <source>
        <strain evidence="3">CCUG 15531</strain>
    </source>
</reference>
<evidence type="ECO:0000256" key="1">
    <source>
        <dbReference type="SAM" id="MobiDB-lite"/>
    </source>
</evidence>
<feature type="region of interest" description="Disordered" evidence="1">
    <location>
        <begin position="1"/>
        <end position="24"/>
    </location>
</feature>
<name>A0ABW4MQS6_9BACI</name>
<proteinExistence type="predicted"/>
<evidence type="ECO:0000313" key="3">
    <source>
        <dbReference type="Proteomes" id="UP001597227"/>
    </source>
</evidence>
<dbReference type="RefSeq" id="WP_388039899.1">
    <property type="nucleotide sequence ID" value="NZ_JBHUEK010000025.1"/>
</dbReference>
<comment type="caution">
    <text evidence="2">The sequence shown here is derived from an EMBL/GenBank/DDBJ whole genome shotgun (WGS) entry which is preliminary data.</text>
</comment>
<evidence type="ECO:0000313" key="2">
    <source>
        <dbReference type="EMBL" id="MFD1780270.1"/>
    </source>
</evidence>
<protein>
    <submittedName>
        <fullName evidence="2">Uncharacterized protein</fullName>
    </submittedName>
</protein>
<keyword evidence="3" id="KW-1185">Reference proteome</keyword>
<organism evidence="2 3">
    <name type="scientific">Fredinandcohnia salidurans</name>
    <dbReference type="NCBI Taxonomy" id="2595041"/>
    <lineage>
        <taxon>Bacteria</taxon>
        <taxon>Bacillati</taxon>
        <taxon>Bacillota</taxon>
        <taxon>Bacilli</taxon>
        <taxon>Bacillales</taxon>
        <taxon>Bacillaceae</taxon>
        <taxon>Fredinandcohnia</taxon>
    </lineage>
</organism>